<dbReference type="Proteomes" id="UP000017396">
    <property type="component" value="Chromosome"/>
</dbReference>
<dbReference type="KEGG" id="glj:GKIL_0210"/>
<dbReference type="EMBL" id="CP003587">
    <property type="protein sequence ID" value="AGY56457.1"/>
    <property type="molecule type" value="Genomic_DNA"/>
</dbReference>
<organism evidence="1 2">
    <name type="scientific">Gloeobacter kilaueensis (strain ATCC BAA-2537 / CCAP 1431/1 / ULC 316 / JS1)</name>
    <dbReference type="NCBI Taxonomy" id="1183438"/>
    <lineage>
        <taxon>Bacteria</taxon>
        <taxon>Bacillati</taxon>
        <taxon>Cyanobacteriota</taxon>
        <taxon>Cyanophyceae</taxon>
        <taxon>Gloeobacterales</taxon>
        <taxon>Gloeobacteraceae</taxon>
        <taxon>Gloeobacter</taxon>
    </lineage>
</organism>
<sequence>MIEADFDRRCSSSTSLPWIWPPAPGPLLVVSQLLTVAVFAVLATVDSDLPGPAGRLPVPLLTGLLPTSWSKNLEADQEHYPMRTPDFSTMSAAHRLSSGITDRAMHRLSKFLASRKVFFLLETTAFTAINVS</sequence>
<proteinExistence type="predicted"/>
<name>U5QC27_GLOK1</name>
<evidence type="ECO:0000313" key="1">
    <source>
        <dbReference type="EMBL" id="AGY56457.1"/>
    </source>
</evidence>
<keyword evidence="2" id="KW-1185">Reference proteome</keyword>
<accession>U5QC27</accession>
<dbReference type="AlphaFoldDB" id="U5QC27"/>
<reference evidence="1 2" key="1">
    <citation type="journal article" date="2013" name="PLoS ONE">
        <title>Cultivation and Complete Genome Sequencing of Gloeobacter kilaueensis sp. nov., from a Lava Cave in Kilauea Caldera, Hawai'i.</title>
        <authorList>
            <person name="Saw J.H."/>
            <person name="Schatz M."/>
            <person name="Brown M.V."/>
            <person name="Kunkel D.D."/>
            <person name="Foster J.S."/>
            <person name="Shick H."/>
            <person name="Christensen S."/>
            <person name="Hou S."/>
            <person name="Wan X."/>
            <person name="Donachie S.P."/>
        </authorList>
    </citation>
    <scope>NUCLEOTIDE SEQUENCE [LARGE SCALE GENOMIC DNA]</scope>
    <source>
        <strain evidence="2">JS</strain>
    </source>
</reference>
<dbReference type="HOGENOM" id="CLU_1914086_0_0_3"/>
<protein>
    <submittedName>
        <fullName evidence="1">Uncharacterized protein</fullName>
    </submittedName>
</protein>
<evidence type="ECO:0000313" key="2">
    <source>
        <dbReference type="Proteomes" id="UP000017396"/>
    </source>
</evidence>
<gene>
    <name evidence="1" type="ORF">GKIL_0210</name>
</gene>